<name>A0A4R2NWQ4_9BACL</name>
<keyword evidence="1 4" id="KW-0963">Cytoplasm</keyword>
<keyword evidence="5" id="KW-0966">Cell projection</keyword>
<keyword evidence="5" id="KW-0969">Cilium</keyword>
<dbReference type="PANTHER" id="PTHR39190">
    <property type="entry name" value="FLAGELLAR ASSEMBLY FACTOR FLIW"/>
    <property type="match status" value="1"/>
</dbReference>
<keyword evidence="2 4" id="KW-1005">Bacterial flagellum biogenesis</keyword>
<keyword evidence="3 4" id="KW-0810">Translation regulation</keyword>
<dbReference type="Pfam" id="PF02623">
    <property type="entry name" value="FliW"/>
    <property type="match status" value="1"/>
</dbReference>
<dbReference type="SUPFAM" id="SSF141457">
    <property type="entry name" value="BH3618-like"/>
    <property type="match status" value="1"/>
</dbReference>
<evidence type="ECO:0000313" key="6">
    <source>
        <dbReference type="Proteomes" id="UP000295416"/>
    </source>
</evidence>
<protein>
    <recommendedName>
        <fullName evidence="4">Flagellar assembly factor FliW</fullName>
    </recommendedName>
</protein>
<comment type="caution">
    <text evidence="5">The sequence shown here is derived from an EMBL/GenBank/DDBJ whole genome shotgun (WGS) entry which is preliminary data.</text>
</comment>
<comment type="similarity">
    <text evidence="4">Belongs to the FliW family.</text>
</comment>
<organism evidence="5 6">
    <name type="scientific">Scopulibacillus darangshiensis</name>
    <dbReference type="NCBI Taxonomy" id="442528"/>
    <lineage>
        <taxon>Bacteria</taxon>
        <taxon>Bacillati</taxon>
        <taxon>Bacillota</taxon>
        <taxon>Bacilli</taxon>
        <taxon>Bacillales</taxon>
        <taxon>Sporolactobacillaceae</taxon>
        <taxon>Scopulibacillus</taxon>
    </lineage>
</organism>
<comment type="subunit">
    <text evidence="4">Interacts with translational regulator CsrA and flagellin(s).</text>
</comment>
<keyword evidence="6" id="KW-1185">Reference proteome</keyword>
<dbReference type="Proteomes" id="UP000295416">
    <property type="component" value="Unassembled WGS sequence"/>
</dbReference>
<comment type="function">
    <text evidence="4">Acts as an anti-CsrA protein, binds CsrA and prevents it from repressing translation of its target genes, one of which is flagellin. Binds to flagellin and participates in the assembly of the flagellum.</text>
</comment>
<dbReference type="InterPro" id="IPR003775">
    <property type="entry name" value="Flagellar_assembly_factor_FliW"/>
</dbReference>
<accession>A0A4R2NWQ4</accession>
<dbReference type="InterPro" id="IPR024046">
    <property type="entry name" value="Flagellar_assmbl_FliW_dom_sf"/>
</dbReference>
<gene>
    <name evidence="4" type="primary">fliW</name>
    <name evidence="5" type="ORF">EV207_12065</name>
</gene>
<comment type="subcellular location">
    <subcellularLocation>
        <location evidence="4">Cytoplasm</location>
    </subcellularLocation>
</comment>
<evidence type="ECO:0000256" key="2">
    <source>
        <dbReference type="ARBA" id="ARBA00022795"/>
    </source>
</evidence>
<dbReference type="EMBL" id="SLXK01000020">
    <property type="protein sequence ID" value="TCP26031.1"/>
    <property type="molecule type" value="Genomic_DNA"/>
</dbReference>
<reference evidence="5 6" key="1">
    <citation type="submission" date="2019-03" db="EMBL/GenBank/DDBJ databases">
        <title>Genomic Encyclopedia of Type Strains, Phase IV (KMG-IV): sequencing the most valuable type-strain genomes for metagenomic binning, comparative biology and taxonomic classification.</title>
        <authorList>
            <person name="Goeker M."/>
        </authorList>
    </citation>
    <scope>NUCLEOTIDE SEQUENCE [LARGE SCALE GENOMIC DNA]</scope>
    <source>
        <strain evidence="5 6">DSM 19377</strain>
    </source>
</reference>
<proteinExistence type="inferred from homology"/>
<evidence type="ECO:0000256" key="3">
    <source>
        <dbReference type="ARBA" id="ARBA00022845"/>
    </source>
</evidence>
<dbReference type="AlphaFoldDB" id="A0A4R2NWQ4"/>
<evidence type="ECO:0000256" key="1">
    <source>
        <dbReference type="ARBA" id="ARBA00022490"/>
    </source>
</evidence>
<dbReference type="Gene3D" id="2.30.290.10">
    <property type="entry name" value="BH3618-like"/>
    <property type="match status" value="1"/>
</dbReference>
<evidence type="ECO:0000256" key="4">
    <source>
        <dbReference type="HAMAP-Rule" id="MF_01185"/>
    </source>
</evidence>
<dbReference type="GO" id="GO:0005737">
    <property type="term" value="C:cytoplasm"/>
    <property type="evidence" value="ECO:0007669"/>
    <property type="project" value="UniProtKB-SubCell"/>
</dbReference>
<sequence length="148" mass="16874">MNIETKYFGGQEIEEKEIFEFTGGVPGFLDEKEFILQPLADDSPFQVLQSVNNTDIAFVIAPLFFFTKEFDFSIPEAVVEQLGIEAEEDIVVYAIVTIKDPFSQSTVNLRAPILLNVKTYRGKQLVLDQGNYDIRYPIFLEQPAGRER</sequence>
<evidence type="ECO:0000313" key="5">
    <source>
        <dbReference type="EMBL" id="TCP26031.1"/>
    </source>
</evidence>
<keyword evidence="5" id="KW-0282">Flagellum</keyword>
<dbReference type="PANTHER" id="PTHR39190:SF1">
    <property type="entry name" value="FLAGELLAR ASSEMBLY FACTOR FLIW"/>
    <property type="match status" value="1"/>
</dbReference>
<dbReference type="HAMAP" id="MF_01185">
    <property type="entry name" value="FliW"/>
    <property type="match status" value="1"/>
</dbReference>
<dbReference type="NCBIfam" id="NF009793">
    <property type="entry name" value="PRK13285.1-1"/>
    <property type="match status" value="1"/>
</dbReference>
<dbReference type="RefSeq" id="WP_165886945.1">
    <property type="nucleotide sequence ID" value="NZ_SLXK01000020.1"/>
</dbReference>
<dbReference type="GO" id="GO:0006417">
    <property type="term" value="P:regulation of translation"/>
    <property type="evidence" value="ECO:0007669"/>
    <property type="project" value="UniProtKB-KW"/>
</dbReference>
<keyword evidence="4" id="KW-0143">Chaperone</keyword>
<dbReference type="GO" id="GO:0044780">
    <property type="term" value="P:bacterial-type flagellum assembly"/>
    <property type="evidence" value="ECO:0007669"/>
    <property type="project" value="UniProtKB-UniRule"/>
</dbReference>